<accession>A0A446CQL2</accession>
<dbReference type="InterPro" id="IPR036390">
    <property type="entry name" value="WH_DNA-bd_sf"/>
</dbReference>
<dbReference type="InterPro" id="IPR011008">
    <property type="entry name" value="Dimeric_a/b-barrel"/>
</dbReference>
<keyword evidence="3" id="KW-0804">Transcription</keyword>
<protein>
    <submittedName>
        <fullName evidence="5">DNA-binding transcriptional activator DecR</fullName>
    </submittedName>
</protein>
<dbReference type="SUPFAM" id="SSF46785">
    <property type="entry name" value="Winged helix' DNA-binding domain"/>
    <property type="match status" value="1"/>
</dbReference>
<dbReference type="InterPro" id="IPR000485">
    <property type="entry name" value="AsnC-type_HTH_dom"/>
</dbReference>
<dbReference type="GO" id="GO:0006355">
    <property type="term" value="P:regulation of DNA-templated transcription"/>
    <property type="evidence" value="ECO:0007669"/>
    <property type="project" value="UniProtKB-ARBA"/>
</dbReference>
<dbReference type="Gene3D" id="1.10.10.10">
    <property type="entry name" value="Winged helix-like DNA-binding domain superfamily/Winged helix DNA-binding domain"/>
    <property type="match status" value="1"/>
</dbReference>
<dbReference type="SMART" id="SM00344">
    <property type="entry name" value="HTH_ASNC"/>
    <property type="match status" value="1"/>
</dbReference>
<dbReference type="EMBL" id="UFQC01000021">
    <property type="protein sequence ID" value="SSW70143.1"/>
    <property type="molecule type" value="Genomic_DNA"/>
</dbReference>
<dbReference type="PANTHER" id="PTHR30154:SF34">
    <property type="entry name" value="TRANSCRIPTIONAL REGULATOR AZLB"/>
    <property type="match status" value="1"/>
</dbReference>
<evidence type="ECO:0000259" key="4">
    <source>
        <dbReference type="PROSITE" id="PS50956"/>
    </source>
</evidence>
<name>A0A446CQL2_9BURK</name>
<gene>
    <name evidence="5" type="primary">decR_4</name>
    <name evidence="5" type="ORF">AVE30378_03878</name>
</gene>
<dbReference type="GO" id="GO:0043565">
    <property type="term" value="F:sequence-specific DNA binding"/>
    <property type="evidence" value="ECO:0007669"/>
    <property type="project" value="InterPro"/>
</dbReference>
<dbReference type="SUPFAM" id="SSF54909">
    <property type="entry name" value="Dimeric alpha+beta barrel"/>
    <property type="match status" value="1"/>
</dbReference>
<dbReference type="Pfam" id="PF13412">
    <property type="entry name" value="HTH_24"/>
    <property type="match status" value="1"/>
</dbReference>
<dbReference type="Proteomes" id="UP000289465">
    <property type="component" value="Unassembled WGS sequence"/>
</dbReference>
<dbReference type="InterPro" id="IPR011991">
    <property type="entry name" value="ArsR-like_HTH"/>
</dbReference>
<dbReference type="CDD" id="cd00090">
    <property type="entry name" value="HTH_ARSR"/>
    <property type="match status" value="1"/>
</dbReference>
<dbReference type="PRINTS" id="PR00033">
    <property type="entry name" value="HTHASNC"/>
</dbReference>
<dbReference type="Pfam" id="PF01037">
    <property type="entry name" value="AsnC_trans_reg"/>
    <property type="match status" value="1"/>
</dbReference>
<dbReference type="InterPro" id="IPR036388">
    <property type="entry name" value="WH-like_DNA-bd_sf"/>
</dbReference>
<evidence type="ECO:0000256" key="1">
    <source>
        <dbReference type="ARBA" id="ARBA00023015"/>
    </source>
</evidence>
<proteinExistence type="predicted"/>
<dbReference type="FunFam" id="1.10.10.10:FF:000186">
    <property type="entry name" value="AsnC family transcriptional regulator"/>
    <property type="match status" value="1"/>
</dbReference>
<keyword evidence="2 5" id="KW-0238">DNA-binding</keyword>
<feature type="domain" description="HTH asnC-type" evidence="4">
    <location>
        <begin position="21"/>
        <end position="82"/>
    </location>
</feature>
<evidence type="ECO:0000313" key="6">
    <source>
        <dbReference type="Proteomes" id="UP000289465"/>
    </source>
</evidence>
<dbReference type="AlphaFoldDB" id="A0A446CQL2"/>
<dbReference type="PANTHER" id="PTHR30154">
    <property type="entry name" value="LEUCINE-RESPONSIVE REGULATORY PROTEIN"/>
    <property type="match status" value="1"/>
</dbReference>
<dbReference type="Gene3D" id="3.30.70.920">
    <property type="match status" value="1"/>
</dbReference>
<evidence type="ECO:0000256" key="2">
    <source>
        <dbReference type="ARBA" id="ARBA00023125"/>
    </source>
</evidence>
<keyword evidence="1" id="KW-0805">Transcription regulation</keyword>
<evidence type="ECO:0000313" key="5">
    <source>
        <dbReference type="EMBL" id="SSW70143.1"/>
    </source>
</evidence>
<reference evidence="5 6" key="1">
    <citation type="submission" date="2018-07" db="EMBL/GenBank/DDBJ databases">
        <authorList>
            <person name="Peeters C."/>
        </authorList>
    </citation>
    <scope>NUCLEOTIDE SEQUENCE [LARGE SCALE GENOMIC DNA]</scope>
    <source>
        <strain evidence="5 6">LMG 30378</strain>
    </source>
</reference>
<dbReference type="InterPro" id="IPR019887">
    <property type="entry name" value="Tscrpt_reg_AsnC/Lrp_C"/>
</dbReference>
<dbReference type="PROSITE" id="PS50956">
    <property type="entry name" value="HTH_ASNC_2"/>
    <property type="match status" value="1"/>
</dbReference>
<dbReference type="InterPro" id="IPR019888">
    <property type="entry name" value="Tscrpt_reg_AsnC-like"/>
</dbReference>
<dbReference type="GO" id="GO:0005829">
    <property type="term" value="C:cytosol"/>
    <property type="evidence" value="ECO:0007669"/>
    <property type="project" value="TreeGrafter"/>
</dbReference>
<dbReference type="GO" id="GO:0043200">
    <property type="term" value="P:response to amino acid"/>
    <property type="evidence" value="ECO:0007669"/>
    <property type="project" value="TreeGrafter"/>
</dbReference>
<organism evidence="5 6">
    <name type="scientific">Achromobacter veterisilvae</name>
    <dbReference type="NCBI Taxonomy" id="2069367"/>
    <lineage>
        <taxon>Bacteria</taxon>
        <taxon>Pseudomonadati</taxon>
        <taxon>Pseudomonadota</taxon>
        <taxon>Betaproteobacteria</taxon>
        <taxon>Burkholderiales</taxon>
        <taxon>Alcaligenaceae</taxon>
        <taxon>Achromobacter</taxon>
    </lineage>
</organism>
<sequence length="170" mass="19133">MENNISHIVHSMKDTASLHQLDAIDWKIMKILQEDGRLSNAELAERVSLSASPCWKRLKRLESSGVIRGYQAILDRRALGMGVVAFVSISLENHTEKTCRAFEAGVLAMPEVLACHNTTGQHDYLLHIVARDFDAYSEFVRNRLRPLPGVKELLSTLSMHEVKSSTKLHL</sequence>
<evidence type="ECO:0000256" key="3">
    <source>
        <dbReference type="ARBA" id="ARBA00023163"/>
    </source>
</evidence>